<name>A0ABQ9UX75_SAGOE</name>
<protein>
    <submittedName>
        <fullName evidence="2">Uncharacterized protein</fullName>
    </submittedName>
</protein>
<sequence length="144" mass="14889">MAAEPYETNAFKVPSREIDKAERASSGRTGPGRPSSSFSSSTLRWRSPGSAQPPRLASWSEAASTPADERSAPSATAARVFAAASARRPASATHAPHGACTLRAPRTTPTAPTSSRCPPPAPVVHPPPHLGSIPQLLASIPQPP</sequence>
<evidence type="ECO:0000313" key="3">
    <source>
        <dbReference type="Proteomes" id="UP001266305"/>
    </source>
</evidence>
<feature type="compositionally biased region" description="Low complexity" evidence="1">
    <location>
        <begin position="72"/>
        <end position="116"/>
    </location>
</feature>
<evidence type="ECO:0000256" key="1">
    <source>
        <dbReference type="SAM" id="MobiDB-lite"/>
    </source>
</evidence>
<comment type="caution">
    <text evidence="2">The sequence shown here is derived from an EMBL/GenBank/DDBJ whole genome shotgun (WGS) entry which is preliminary data.</text>
</comment>
<proteinExistence type="predicted"/>
<dbReference type="EMBL" id="JASSZA010000009">
    <property type="protein sequence ID" value="KAK2101704.1"/>
    <property type="molecule type" value="Genomic_DNA"/>
</dbReference>
<gene>
    <name evidence="2" type="ORF">P7K49_019370</name>
</gene>
<organism evidence="2 3">
    <name type="scientific">Saguinus oedipus</name>
    <name type="common">Cotton-top tamarin</name>
    <name type="synonym">Oedipomidas oedipus</name>
    <dbReference type="NCBI Taxonomy" id="9490"/>
    <lineage>
        <taxon>Eukaryota</taxon>
        <taxon>Metazoa</taxon>
        <taxon>Chordata</taxon>
        <taxon>Craniata</taxon>
        <taxon>Vertebrata</taxon>
        <taxon>Euteleostomi</taxon>
        <taxon>Mammalia</taxon>
        <taxon>Eutheria</taxon>
        <taxon>Euarchontoglires</taxon>
        <taxon>Primates</taxon>
        <taxon>Haplorrhini</taxon>
        <taxon>Platyrrhini</taxon>
        <taxon>Cebidae</taxon>
        <taxon>Callitrichinae</taxon>
        <taxon>Saguinus</taxon>
    </lineage>
</organism>
<feature type="region of interest" description="Disordered" evidence="1">
    <location>
        <begin position="1"/>
        <end position="144"/>
    </location>
</feature>
<feature type="compositionally biased region" description="Basic and acidic residues" evidence="1">
    <location>
        <begin position="14"/>
        <end position="25"/>
    </location>
</feature>
<feature type="compositionally biased region" description="Pro residues" evidence="1">
    <location>
        <begin position="117"/>
        <end position="129"/>
    </location>
</feature>
<evidence type="ECO:0000313" key="2">
    <source>
        <dbReference type="EMBL" id="KAK2101704.1"/>
    </source>
</evidence>
<reference evidence="2 3" key="1">
    <citation type="submission" date="2023-05" db="EMBL/GenBank/DDBJ databases">
        <title>B98-5 Cell Line De Novo Hybrid Assembly: An Optical Mapping Approach.</title>
        <authorList>
            <person name="Kananen K."/>
            <person name="Auerbach J.A."/>
            <person name="Kautto E."/>
            <person name="Blachly J.S."/>
        </authorList>
    </citation>
    <scope>NUCLEOTIDE SEQUENCE [LARGE SCALE GENOMIC DNA]</scope>
    <source>
        <strain evidence="2">B95-8</strain>
        <tissue evidence="2">Cell line</tissue>
    </source>
</reference>
<accession>A0ABQ9UX75</accession>
<feature type="compositionally biased region" description="Low complexity" evidence="1">
    <location>
        <begin position="26"/>
        <end position="48"/>
    </location>
</feature>
<keyword evidence="3" id="KW-1185">Reference proteome</keyword>
<dbReference type="Proteomes" id="UP001266305">
    <property type="component" value="Unassembled WGS sequence"/>
</dbReference>